<evidence type="ECO:0000313" key="1">
    <source>
        <dbReference type="EMBL" id="CAD7454433.1"/>
    </source>
</evidence>
<dbReference type="AlphaFoldDB" id="A0A7R9FKG9"/>
<accession>A0A7R9FKG9</accession>
<organism evidence="1">
    <name type="scientific">Timema tahoe</name>
    <dbReference type="NCBI Taxonomy" id="61484"/>
    <lineage>
        <taxon>Eukaryota</taxon>
        <taxon>Metazoa</taxon>
        <taxon>Ecdysozoa</taxon>
        <taxon>Arthropoda</taxon>
        <taxon>Hexapoda</taxon>
        <taxon>Insecta</taxon>
        <taxon>Pterygota</taxon>
        <taxon>Neoptera</taxon>
        <taxon>Polyneoptera</taxon>
        <taxon>Phasmatodea</taxon>
        <taxon>Timematodea</taxon>
        <taxon>Timematoidea</taxon>
        <taxon>Timematidae</taxon>
        <taxon>Timema</taxon>
    </lineage>
</organism>
<dbReference type="EMBL" id="OE000601">
    <property type="protein sequence ID" value="CAD7454433.1"/>
    <property type="molecule type" value="Genomic_DNA"/>
</dbReference>
<protein>
    <submittedName>
        <fullName evidence="1">Uncharacterized protein</fullName>
    </submittedName>
</protein>
<gene>
    <name evidence="1" type="ORF">TTEB3V08_LOCUS2537</name>
</gene>
<proteinExistence type="predicted"/>
<sequence length="227" mass="25104">MKRTQFTLYIAAIGQRAVKNGGEISHDQRSHQQQDRNGHLNACAQRREDDHVGVEKHTSDLLGRFSIEALEKLKNSSSSVGLHWPSGPLVIRIELLRDQISALLAFHSERACNEDAEGEDAKVNNGNVCREKTAKEVKKEMGGADNRKCAIHPTEIRTSISPSSAVGLNTSSALANYATEAEIKSWVTDSHLIHSFPVDEPQMRNLTSLFLPISDELILTKTQPVDD</sequence>
<name>A0A7R9FKG9_9NEOP</name>
<reference evidence="1" key="1">
    <citation type="submission" date="2020-11" db="EMBL/GenBank/DDBJ databases">
        <authorList>
            <person name="Tran Van P."/>
        </authorList>
    </citation>
    <scope>NUCLEOTIDE SEQUENCE</scope>
</reference>